<keyword evidence="5" id="KW-1185">Reference proteome</keyword>
<dbReference type="Gene3D" id="2.50.20.10">
    <property type="entry name" value="Lipoprotein localisation LolA/LolB/LppX"/>
    <property type="match status" value="1"/>
</dbReference>
<keyword evidence="3" id="KW-0812">Transmembrane</keyword>
<dbReference type="AlphaFoldDB" id="A0A5B9VUC7"/>
<feature type="region of interest" description="Disordered" evidence="2">
    <location>
        <begin position="377"/>
        <end position="407"/>
    </location>
</feature>
<feature type="compositionally biased region" description="Basic and acidic residues" evidence="2">
    <location>
        <begin position="377"/>
        <end position="401"/>
    </location>
</feature>
<keyword evidence="3" id="KW-1133">Transmembrane helix</keyword>
<reference evidence="4 5" key="1">
    <citation type="submission" date="2019-08" db="EMBL/GenBank/DDBJ databases">
        <title>Deep-cultivation of Planctomycetes and their phenomic and genomic characterization uncovers novel biology.</title>
        <authorList>
            <person name="Wiegand S."/>
            <person name="Jogler M."/>
            <person name="Boedeker C."/>
            <person name="Pinto D."/>
            <person name="Vollmers J."/>
            <person name="Rivas-Marin E."/>
            <person name="Kohn T."/>
            <person name="Peeters S.H."/>
            <person name="Heuer A."/>
            <person name="Rast P."/>
            <person name="Oberbeckmann S."/>
            <person name="Bunk B."/>
            <person name="Jeske O."/>
            <person name="Meyerdierks A."/>
            <person name="Storesund J.E."/>
            <person name="Kallscheuer N."/>
            <person name="Luecker S."/>
            <person name="Lage O.M."/>
            <person name="Pohl T."/>
            <person name="Merkel B.J."/>
            <person name="Hornburger P."/>
            <person name="Mueller R.-W."/>
            <person name="Bruemmer F."/>
            <person name="Labrenz M."/>
            <person name="Spormann A.M."/>
            <person name="Op den Camp H."/>
            <person name="Overmann J."/>
            <person name="Amann R."/>
            <person name="Jetten M.S.M."/>
            <person name="Mascher T."/>
            <person name="Medema M.H."/>
            <person name="Devos D.P."/>
            <person name="Kaster A.-K."/>
            <person name="Ovreas L."/>
            <person name="Rohde M."/>
            <person name="Galperin M.Y."/>
            <person name="Jogler C."/>
        </authorList>
    </citation>
    <scope>NUCLEOTIDE SEQUENCE [LARGE SCALE GENOMIC DNA]</scope>
    <source>
        <strain evidence="4 5">OJF2</strain>
    </source>
</reference>
<protein>
    <recommendedName>
        <fullName evidence="6">MucB/RseB N-terminal domain-containing protein</fullName>
    </recommendedName>
</protein>
<evidence type="ECO:0000313" key="5">
    <source>
        <dbReference type="Proteomes" id="UP000324233"/>
    </source>
</evidence>
<keyword evidence="3" id="KW-0472">Membrane</keyword>
<evidence type="ECO:0008006" key="6">
    <source>
        <dbReference type="Google" id="ProtNLM"/>
    </source>
</evidence>
<keyword evidence="1" id="KW-0732">Signal</keyword>
<dbReference type="RefSeq" id="WP_148590626.1">
    <property type="nucleotide sequence ID" value="NZ_CP042997.1"/>
</dbReference>
<dbReference type="InterPro" id="IPR029046">
    <property type="entry name" value="LolA/LolB/LppX"/>
</dbReference>
<dbReference type="OrthoDB" id="288756at2"/>
<accession>A0A5B9VUC7</accession>
<evidence type="ECO:0000256" key="3">
    <source>
        <dbReference type="SAM" id="Phobius"/>
    </source>
</evidence>
<gene>
    <name evidence="4" type="ORF">OJF2_03250</name>
</gene>
<proteinExistence type="predicted"/>
<name>A0A5B9VUC7_9BACT</name>
<evidence type="ECO:0000313" key="4">
    <source>
        <dbReference type="EMBL" id="QEH31858.1"/>
    </source>
</evidence>
<evidence type="ECO:0000256" key="2">
    <source>
        <dbReference type="SAM" id="MobiDB-lite"/>
    </source>
</evidence>
<dbReference type="KEGG" id="agv:OJF2_03250"/>
<sequence length="445" mass="48902">MDTPHDWTGPDADVGPDPIDEDLLTLFARTAPEVPPTDLDSLFARGLPERRRIMILRLAAGALTMAATAVFAFLLTPGRSAAGVSLEEVQQKVAATQTLTCTETTLVDGKPRDSSRMLVVAPSLVRDERDDGYAINDFRARRTLLVRTKEKTATILEGVAFPIPDEMNFYSLFREIAREPLRTLPERHVDGRPALGFVVKVFGHEATVWVDPATKLPVRVETESDEGGKRTTGIMSDFVFDRPLDPSLFAMTPPEGYKVETHGVAELAPEPAEQDLAAPVLTPLVGIGPARFGMTEAQVVKALGKPDRASTTGTMRLLSYYSRGFELMVLPEGRPKHGLFWAVALGKHGFMLKLREFRGKTDRGIGLGATRDDVVKAYGPPDREHLSRNRDAFKDAADPDKPTGQAEMSYDRLQLSFTLWEGKVYQIRIMAPPPAGVKPEGTRAK</sequence>
<dbReference type="Proteomes" id="UP000324233">
    <property type="component" value="Chromosome"/>
</dbReference>
<organism evidence="4 5">
    <name type="scientific">Aquisphaera giovannonii</name>
    <dbReference type="NCBI Taxonomy" id="406548"/>
    <lineage>
        <taxon>Bacteria</taxon>
        <taxon>Pseudomonadati</taxon>
        <taxon>Planctomycetota</taxon>
        <taxon>Planctomycetia</taxon>
        <taxon>Isosphaerales</taxon>
        <taxon>Isosphaeraceae</taxon>
        <taxon>Aquisphaera</taxon>
    </lineage>
</organism>
<dbReference type="EMBL" id="CP042997">
    <property type="protein sequence ID" value="QEH31858.1"/>
    <property type="molecule type" value="Genomic_DNA"/>
</dbReference>
<evidence type="ECO:0000256" key="1">
    <source>
        <dbReference type="ARBA" id="ARBA00022729"/>
    </source>
</evidence>
<feature type="transmembrane region" description="Helical" evidence="3">
    <location>
        <begin position="55"/>
        <end position="75"/>
    </location>
</feature>
<dbReference type="SUPFAM" id="SSF89392">
    <property type="entry name" value="Prokaryotic lipoproteins and lipoprotein localization factors"/>
    <property type="match status" value="1"/>
</dbReference>